<feature type="region of interest" description="Disordered" evidence="1">
    <location>
        <begin position="304"/>
        <end position="649"/>
    </location>
</feature>
<protein>
    <submittedName>
        <fullName evidence="2">Uncharacterized protein</fullName>
    </submittedName>
</protein>
<name>A0A4Y9ZFA4_9AGAM</name>
<evidence type="ECO:0000256" key="1">
    <source>
        <dbReference type="SAM" id="MobiDB-lite"/>
    </source>
</evidence>
<dbReference type="AlphaFoldDB" id="A0A4Y9ZFA4"/>
<sequence length="649" mass="67010">MASLSSRPPQMPPASGPATPRGTDWGRTGERGSAFRGMGRGRGGRGGDRARGGRGGGRSTGSGRNSRGAGAAPESGGGKPANPPPSARPEPAAPAKSGAPPAVQSLPGTDASAKTKPAPRRASARKVPVLNVEPASPVTDSFKAPAGAPAATPSSPRPLQRRRRSHQQKASVSSSASKQSLTVDAAAATARSSKGKTRSDPASPHFSSKDMPPHLLVERMRAVAMENRPHTPGSHLDWADDDDTLPDLDDWGVPSSTVASTGPSETSPDTAATTVSKLQLMSPILDDSLKQLPALDKAASPLISAASLSPTFVPTAGLDAKGDATPAGRGRRVSHDGTPTLSIGKNDGPKSPRSPVKPSSPQPRSPQPRSPRMQSKGMTNGHAKPPHIGVESDAHPPRLPLHPSLPPKPVTSFDTRQPKSPLRDAPPHHTLNNVHHQLPPKPIIALSPPPSATTESAPPSLVNSSHPSSGAEQPTAQPEEMPVPKLAPEPEPEPESKPVSTPTIDVVEQPDEEGPGLEASMHAPKTSASESEISSLVSQQTPPHTAPPFNPSHGRSRTLGRPPFVNGSGSALPHRMYHSGTNTPNNAAVHHARTQSSPPSSVNTRHARHASRPVITGDAISKLARTLGGAGIGIVKKEKTSSSTSVSSE</sequence>
<feature type="compositionally biased region" description="Basic and acidic residues" evidence="1">
    <location>
        <begin position="207"/>
        <end position="221"/>
    </location>
</feature>
<feature type="compositionally biased region" description="Pro residues" evidence="1">
    <location>
        <begin position="397"/>
        <end position="409"/>
    </location>
</feature>
<dbReference type="OrthoDB" id="3267789at2759"/>
<feature type="compositionally biased region" description="Pro residues" evidence="1">
    <location>
        <begin position="358"/>
        <end position="369"/>
    </location>
</feature>
<feature type="compositionally biased region" description="Polar residues" evidence="1">
    <location>
        <begin position="461"/>
        <end position="476"/>
    </location>
</feature>
<feature type="compositionally biased region" description="Low complexity" evidence="1">
    <location>
        <begin position="168"/>
        <end position="180"/>
    </location>
</feature>
<feature type="compositionally biased region" description="Low complexity" evidence="1">
    <location>
        <begin position="93"/>
        <end position="102"/>
    </location>
</feature>
<evidence type="ECO:0000313" key="3">
    <source>
        <dbReference type="Proteomes" id="UP000298327"/>
    </source>
</evidence>
<proteinExistence type="predicted"/>
<keyword evidence="3" id="KW-1185">Reference proteome</keyword>
<reference evidence="2 3" key="1">
    <citation type="submission" date="2019-02" db="EMBL/GenBank/DDBJ databases">
        <title>Genome sequencing of the rare red list fungi Dentipellis fragilis.</title>
        <authorList>
            <person name="Buettner E."/>
            <person name="Kellner H."/>
        </authorList>
    </citation>
    <scope>NUCLEOTIDE SEQUENCE [LARGE SCALE GENOMIC DNA]</scope>
    <source>
        <strain evidence="2 3">DSM 105465</strain>
    </source>
</reference>
<dbReference type="Proteomes" id="UP000298327">
    <property type="component" value="Unassembled WGS sequence"/>
</dbReference>
<feature type="compositionally biased region" description="Polar residues" evidence="1">
    <location>
        <begin position="594"/>
        <end position="604"/>
    </location>
</feature>
<dbReference type="EMBL" id="SEOQ01000025">
    <property type="protein sequence ID" value="TFY72109.1"/>
    <property type="molecule type" value="Genomic_DNA"/>
</dbReference>
<gene>
    <name evidence="2" type="ORF">EVG20_g889</name>
</gene>
<feature type="compositionally biased region" description="Polar residues" evidence="1">
    <location>
        <begin position="254"/>
        <end position="273"/>
    </location>
</feature>
<feature type="compositionally biased region" description="Low complexity" evidence="1">
    <location>
        <begin position="144"/>
        <end position="158"/>
    </location>
</feature>
<feature type="compositionally biased region" description="Low complexity" evidence="1">
    <location>
        <begin position="527"/>
        <end position="538"/>
    </location>
</feature>
<dbReference type="STRING" id="205917.A0A4Y9ZFA4"/>
<comment type="caution">
    <text evidence="2">The sequence shown here is derived from an EMBL/GenBank/DDBJ whole genome shotgun (WGS) entry which is preliminary data.</text>
</comment>
<feature type="compositionally biased region" description="Pro residues" evidence="1">
    <location>
        <begin position="81"/>
        <end position="92"/>
    </location>
</feature>
<evidence type="ECO:0000313" key="2">
    <source>
        <dbReference type="EMBL" id="TFY72109.1"/>
    </source>
</evidence>
<feature type="region of interest" description="Disordered" evidence="1">
    <location>
        <begin position="1"/>
        <end position="273"/>
    </location>
</feature>
<organism evidence="2 3">
    <name type="scientific">Dentipellis fragilis</name>
    <dbReference type="NCBI Taxonomy" id="205917"/>
    <lineage>
        <taxon>Eukaryota</taxon>
        <taxon>Fungi</taxon>
        <taxon>Dikarya</taxon>
        <taxon>Basidiomycota</taxon>
        <taxon>Agaricomycotina</taxon>
        <taxon>Agaricomycetes</taxon>
        <taxon>Russulales</taxon>
        <taxon>Hericiaceae</taxon>
        <taxon>Dentipellis</taxon>
    </lineage>
</organism>
<feature type="compositionally biased region" description="Acidic residues" evidence="1">
    <location>
        <begin position="239"/>
        <end position="250"/>
    </location>
</feature>
<feature type="compositionally biased region" description="Low complexity" evidence="1">
    <location>
        <begin position="61"/>
        <end position="72"/>
    </location>
</feature>
<feature type="compositionally biased region" description="Pro residues" evidence="1">
    <location>
        <begin position="439"/>
        <end position="451"/>
    </location>
</feature>
<accession>A0A4Y9ZFA4</accession>